<dbReference type="KEGG" id="cms:CMS0998"/>
<organism evidence="1 2">
    <name type="scientific">Clavibacter sepedonicus</name>
    <name type="common">Clavibacter michiganensis subsp. sepedonicus</name>
    <dbReference type="NCBI Taxonomy" id="31964"/>
    <lineage>
        <taxon>Bacteria</taxon>
        <taxon>Bacillati</taxon>
        <taxon>Actinomycetota</taxon>
        <taxon>Actinomycetes</taxon>
        <taxon>Micrococcales</taxon>
        <taxon>Microbacteriaceae</taxon>
        <taxon>Clavibacter</taxon>
    </lineage>
</organism>
<keyword evidence="2" id="KW-1185">Reference proteome</keyword>
<dbReference type="HOGENOM" id="CLU_2381031_0_0_11"/>
<proteinExistence type="predicted"/>
<evidence type="ECO:0000313" key="1">
    <source>
        <dbReference type="EMBL" id="CAQ01112.1"/>
    </source>
</evidence>
<name>B0RFX5_CLASE</name>
<evidence type="ECO:0000313" key="2">
    <source>
        <dbReference type="Proteomes" id="UP000001318"/>
    </source>
</evidence>
<dbReference type="eggNOG" id="ENOG5030ZJJ">
    <property type="taxonomic scope" value="Bacteria"/>
</dbReference>
<sequence>MGADRPLHDGSCHPRDMGYGPYDALSRDEVVARLADGWAWRISWCSGARSLDTHGVGPTLPAGILHCVPSPAKLRRGRLPGPRNWMLVVEREEDGRPVLLFDEGPEYRFV</sequence>
<dbReference type="AlphaFoldDB" id="B0RFX5"/>
<gene>
    <name evidence="1" type="ordered locus">CMS0998</name>
</gene>
<accession>B0RFX5</accession>
<dbReference type="STRING" id="31964.CMS0998"/>
<dbReference type="Proteomes" id="UP000001318">
    <property type="component" value="Chromosome"/>
</dbReference>
<dbReference type="EMBL" id="AM849034">
    <property type="protein sequence ID" value="CAQ01112.1"/>
    <property type="molecule type" value="Genomic_DNA"/>
</dbReference>
<protein>
    <submittedName>
        <fullName evidence="1">Uncharacterized protein</fullName>
    </submittedName>
</protein>
<reference evidence="1 2" key="1">
    <citation type="journal article" date="2008" name="J. Bacteriol.">
        <title>Genome of the actinomycete plant pathogen Clavibacter michiganensis subsp. sepedonicus suggests recent niche adaptation.</title>
        <authorList>
            <person name="Bentley S.D."/>
            <person name="Corton C."/>
            <person name="Brown S.E."/>
            <person name="Barron A."/>
            <person name="Clark L."/>
            <person name="Doggett J."/>
            <person name="Harris B."/>
            <person name="Ormond D."/>
            <person name="Quail M.A."/>
            <person name="May G."/>
            <person name="Francis D."/>
            <person name="Knudson D."/>
            <person name="Parkhill J."/>
            <person name="Ishimaru C.A."/>
        </authorList>
    </citation>
    <scope>NUCLEOTIDE SEQUENCE [LARGE SCALE GENOMIC DNA]</scope>
    <source>
        <strain evidence="2">ATCC 33113 / DSM 20744 / JCM 9667 / LMG 2889 / ICMP 2535 / C-1</strain>
    </source>
</reference>